<feature type="compositionally biased region" description="Low complexity" evidence="1">
    <location>
        <begin position="158"/>
        <end position="167"/>
    </location>
</feature>
<keyword evidence="2" id="KW-0472">Membrane</keyword>
<dbReference type="RefSeq" id="WP_190130534.1">
    <property type="nucleotide sequence ID" value="NZ_BNBD01000006.1"/>
</dbReference>
<sequence>MRDVFFLALPALLAAGGIAGMVAVLLRARRLQAAWDSGIAVEGRCVAGYVVTRTHGHGRPGHSVWHHVHEFTTPEGEVRRLEEAGGPRTVVPGDTVTVRYPHGRPGRATALPPAARSRTLLGTGCVMAFLVVFVLAALSFMGFYLTVFKPMWHTARTGGTGSTRTVPDLPPLPSLPTTWPTDLPPPPADVPLPRP</sequence>
<evidence type="ECO:0000313" key="3">
    <source>
        <dbReference type="EMBL" id="GHF50492.1"/>
    </source>
</evidence>
<feature type="region of interest" description="Disordered" evidence="1">
    <location>
        <begin position="158"/>
        <end position="195"/>
    </location>
</feature>
<keyword evidence="2" id="KW-0812">Transmembrane</keyword>
<keyword evidence="4" id="KW-1185">Reference proteome</keyword>
<feature type="transmembrane region" description="Helical" evidence="2">
    <location>
        <begin position="126"/>
        <end position="147"/>
    </location>
</feature>
<reference evidence="3" key="2">
    <citation type="submission" date="2020-09" db="EMBL/GenBank/DDBJ databases">
        <authorList>
            <person name="Sun Q."/>
            <person name="Ohkuma M."/>
        </authorList>
    </citation>
    <scope>NUCLEOTIDE SEQUENCE</scope>
    <source>
        <strain evidence="3">JCM 4059</strain>
    </source>
</reference>
<proteinExistence type="predicted"/>
<evidence type="ECO:0000313" key="4">
    <source>
        <dbReference type="Proteomes" id="UP000638313"/>
    </source>
</evidence>
<dbReference type="EMBL" id="BNBD01000006">
    <property type="protein sequence ID" value="GHF50492.1"/>
    <property type="molecule type" value="Genomic_DNA"/>
</dbReference>
<evidence type="ECO:0008006" key="5">
    <source>
        <dbReference type="Google" id="ProtNLM"/>
    </source>
</evidence>
<name>A0A919B3L2_9ACTN</name>
<reference evidence="3" key="1">
    <citation type="journal article" date="2014" name="Int. J. Syst. Evol. Microbiol.">
        <title>Complete genome sequence of Corynebacterium casei LMG S-19264T (=DSM 44701T), isolated from a smear-ripened cheese.</title>
        <authorList>
            <consortium name="US DOE Joint Genome Institute (JGI-PGF)"/>
            <person name="Walter F."/>
            <person name="Albersmeier A."/>
            <person name="Kalinowski J."/>
            <person name="Ruckert C."/>
        </authorList>
    </citation>
    <scope>NUCLEOTIDE SEQUENCE</scope>
    <source>
        <strain evidence="3">JCM 4059</strain>
    </source>
</reference>
<accession>A0A919B3L2</accession>
<organism evidence="3 4">
    <name type="scientific">Streptomyces mashuensis</name>
    <dbReference type="NCBI Taxonomy" id="33904"/>
    <lineage>
        <taxon>Bacteria</taxon>
        <taxon>Bacillati</taxon>
        <taxon>Actinomycetota</taxon>
        <taxon>Actinomycetes</taxon>
        <taxon>Kitasatosporales</taxon>
        <taxon>Streptomycetaceae</taxon>
        <taxon>Streptomyces</taxon>
    </lineage>
</organism>
<dbReference type="Proteomes" id="UP000638313">
    <property type="component" value="Unassembled WGS sequence"/>
</dbReference>
<comment type="caution">
    <text evidence="3">The sequence shown here is derived from an EMBL/GenBank/DDBJ whole genome shotgun (WGS) entry which is preliminary data.</text>
</comment>
<evidence type="ECO:0000256" key="2">
    <source>
        <dbReference type="SAM" id="Phobius"/>
    </source>
</evidence>
<gene>
    <name evidence="3" type="ORF">GCM10010218_35050</name>
</gene>
<evidence type="ECO:0000256" key="1">
    <source>
        <dbReference type="SAM" id="MobiDB-lite"/>
    </source>
</evidence>
<keyword evidence="2" id="KW-1133">Transmembrane helix</keyword>
<protein>
    <recommendedName>
        <fullName evidence="5">DUF3592 domain-containing protein</fullName>
    </recommendedName>
</protein>
<dbReference type="AlphaFoldDB" id="A0A919B3L2"/>
<feature type="compositionally biased region" description="Pro residues" evidence="1">
    <location>
        <begin position="182"/>
        <end position="195"/>
    </location>
</feature>